<sequence>MCIIFNSQKDLKRNLRPGWFVTVALDINCRKSRVEPLKMMGSFITRGIIMGLGYICPAYECYKVVDRPRADLENLRFWCQYWMIIAVVTVLERLGDIFISWMPMYCEAKLAFIIYLWYSKTMGTTCLYSKLLKPFVAKHESEIDHNLNELKTRAGEIALVWWQKWSIHVQARFHELLQFLARQSDRAQEGARGSSSRSHALNIPRGLTQGALLSHPPPPPPGITGSPAASYPSSQGSQAGQRIYPPPLSHSTGVHVQHQLRPLGIFDGEGDSDHDVVEYHLGERAEHQSEERLERLVPSAGGQNLPPGVQNTRIRLQTDSPGNLSIWLPAWLGSTAPKKVDLQEGSRRYFGASYSFQLI</sequence>
<reference evidence="3 4" key="1">
    <citation type="journal article" date="2008" name="Science">
        <title>The Physcomitrella genome reveals evolutionary insights into the conquest of land by plants.</title>
        <authorList>
            <person name="Rensing S."/>
            <person name="Lang D."/>
            <person name="Zimmer A."/>
            <person name="Terry A."/>
            <person name="Salamov A."/>
            <person name="Shapiro H."/>
            <person name="Nishiyama T."/>
            <person name="Perroud P.-F."/>
            <person name="Lindquist E."/>
            <person name="Kamisugi Y."/>
            <person name="Tanahashi T."/>
            <person name="Sakakibara K."/>
            <person name="Fujita T."/>
            <person name="Oishi K."/>
            <person name="Shin-I T."/>
            <person name="Kuroki Y."/>
            <person name="Toyoda A."/>
            <person name="Suzuki Y."/>
            <person name="Hashimoto A."/>
            <person name="Yamaguchi K."/>
            <person name="Sugano A."/>
            <person name="Kohara Y."/>
            <person name="Fujiyama A."/>
            <person name="Anterola A."/>
            <person name="Aoki S."/>
            <person name="Ashton N."/>
            <person name="Barbazuk W.B."/>
            <person name="Barker E."/>
            <person name="Bennetzen J."/>
            <person name="Bezanilla M."/>
            <person name="Blankenship R."/>
            <person name="Cho S.H."/>
            <person name="Dutcher S."/>
            <person name="Estelle M."/>
            <person name="Fawcett J.A."/>
            <person name="Gundlach H."/>
            <person name="Hanada K."/>
            <person name="Heyl A."/>
            <person name="Hicks K.A."/>
            <person name="Hugh J."/>
            <person name="Lohr M."/>
            <person name="Mayer K."/>
            <person name="Melkozernov A."/>
            <person name="Murata T."/>
            <person name="Nelson D."/>
            <person name="Pils B."/>
            <person name="Prigge M."/>
            <person name="Reiss B."/>
            <person name="Renner T."/>
            <person name="Rombauts S."/>
            <person name="Rushton P."/>
            <person name="Sanderfoot A."/>
            <person name="Schween G."/>
            <person name="Shiu S.-H."/>
            <person name="Stueber K."/>
            <person name="Theodoulou F.L."/>
            <person name="Tu H."/>
            <person name="Van de Peer Y."/>
            <person name="Verrier P.J."/>
            <person name="Waters E."/>
            <person name="Wood A."/>
            <person name="Yang L."/>
            <person name="Cove D."/>
            <person name="Cuming A."/>
            <person name="Hasebe M."/>
            <person name="Lucas S."/>
            <person name="Mishler D.B."/>
            <person name="Reski R."/>
            <person name="Grigoriev I."/>
            <person name="Quatrano R.S."/>
            <person name="Boore J.L."/>
        </authorList>
    </citation>
    <scope>NUCLEOTIDE SEQUENCE [LARGE SCALE GENOMIC DNA]</scope>
    <source>
        <strain evidence="3 4">cv. Gransden 2004</strain>
    </source>
</reference>
<dbReference type="PANTHER" id="PTHR12300:SF117">
    <property type="entry name" value="LP05237P-RELATED"/>
    <property type="match status" value="1"/>
</dbReference>
<dbReference type="Proteomes" id="UP000006727">
    <property type="component" value="Chromosome 14"/>
</dbReference>
<comment type="subcellular location">
    <subcellularLocation>
        <location evidence="1">Membrane</location>
        <topology evidence="1">Multi-pass membrane protein</topology>
    </subcellularLocation>
</comment>
<dbReference type="Pfam" id="PF03134">
    <property type="entry name" value="TB2_DP1_HVA22"/>
    <property type="match status" value="1"/>
</dbReference>
<reference evidence="3" key="3">
    <citation type="submission" date="2020-12" db="UniProtKB">
        <authorList>
            <consortium name="EnsemblPlants"/>
        </authorList>
    </citation>
    <scope>IDENTIFICATION</scope>
</reference>
<name>A0A7I4AV14_PHYPA</name>
<dbReference type="GO" id="GO:0016020">
    <property type="term" value="C:membrane"/>
    <property type="evidence" value="ECO:0007669"/>
    <property type="project" value="UniProtKB-SubCell"/>
</dbReference>
<reference evidence="3 4" key="2">
    <citation type="journal article" date="2018" name="Plant J.">
        <title>The Physcomitrella patens chromosome-scale assembly reveals moss genome structure and evolution.</title>
        <authorList>
            <person name="Lang D."/>
            <person name="Ullrich K.K."/>
            <person name="Murat F."/>
            <person name="Fuchs J."/>
            <person name="Jenkins J."/>
            <person name="Haas F.B."/>
            <person name="Piednoel M."/>
            <person name="Gundlach H."/>
            <person name="Van Bel M."/>
            <person name="Meyberg R."/>
            <person name="Vives C."/>
            <person name="Morata J."/>
            <person name="Symeonidi A."/>
            <person name="Hiss M."/>
            <person name="Muchero W."/>
            <person name="Kamisugi Y."/>
            <person name="Saleh O."/>
            <person name="Blanc G."/>
            <person name="Decker E.L."/>
            <person name="van Gessel N."/>
            <person name="Grimwood J."/>
            <person name="Hayes R.D."/>
            <person name="Graham S.W."/>
            <person name="Gunter L.E."/>
            <person name="McDaniel S.F."/>
            <person name="Hoernstein S.N.W."/>
            <person name="Larsson A."/>
            <person name="Li F.W."/>
            <person name="Perroud P.F."/>
            <person name="Phillips J."/>
            <person name="Ranjan P."/>
            <person name="Rokshar D.S."/>
            <person name="Rothfels C.J."/>
            <person name="Schneider L."/>
            <person name="Shu S."/>
            <person name="Stevenson D.W."/>
            <person name="Thummler F."/>
            <person name="Tillich M."/>
            <person name="Villarreal Aguilar J.C."/>
            <person name="Widiez T."/>
            <person name="Wong G.K."/>
            <person name="Wymore A."/>
            <person name="Zhang Y."/>
            <person name="Zimmer A.D."/>
            <person name="Quatrano R.S."/>
            <person name="Mayer K.F.X."/>
            <person name="Goodstein D."/>
            <person name="Casacuberta J.M."/>
            <person name="Vandepoele K."/>
            <person name="Reski R."/>
            <person name="Cuming A.C."/>
            <person name="Tuskan G.A."/>
            <person name="Maumus F."/>
            <person name="Salse J."/>
            <person name="Schmutz J."/>
            <person name="Rensing S.A."/>
        </authorList>
    </citation>
    <scope>NUCLEOTIDE SEQUENCE [LARGE SCALE GENOMIC DNA]</scope>
    <source>
        <strain evidence="3 4">cv. Gransden 2004</strain>
    </source>
</reference>
<protein>
    <recommendedName>
        <fullName evidence="1">HVA22-like protein</fullName>
    </recommendedName>
</protein>
<dbReference type="EMBL" id="ABEU02000014">
    <property type="status" value="NOT_ANNOTATED_CDS"/>
    <property type="molecule type" value="Genomic_DNA"/>
</dbReference>
<proteinExistence type="inferred from homology"/>
<feature type="region of interest" description="Disordered" evidence="2">
    <location>
        <begin position="208"/>
        <end position="252"/>
    </location>
</feature>
<feature type="compositionally biased region" description="Polar residues" evidence="2">
    <location>
        <begin position="231"/>
        <end position="240"/>
    </location>
</feature>
<dbReference type="AlphaFoldDB" id="A0A7I4AV14"/>
<dbReference type="KEGG" id="ppp:112291879"/>
<evidence type="ECO:0000256" key="1">
    <source>
        <dbReference type="RuleBase" id="RU362006"/>
    </source>
</evidence>
<comment type="similarity">
    <text evidence="1">Belongs to the DP1 family.</text>
</comment>
<dbReference type="GeneID" id="112291879"/>
<dbReference type="OrthoDB" id="434647at2759"/>
<organism evidence="3 4">
    <name type="scientific">Physcomitrium patens</name>
    <name type="common">Spreading-leaved earth moss</name>
    <name type="synonym">Physcomitrella patens</name>
    <dbReference type="NCBI Taxonomy" id="3218"/>
    <lineage>
        <taxon>Eukaryota</taxon>
        <taxon>Viridiplantae</taxon>
        <taxon>Streptophyta</taxon>
        <taxon>Embryophyta</taxon>
        <taxon>Bryophyta</taxon>
        <taxon>Bryophytina</taxon>
        <taxon>Bryopsida</taxon>
        <taxon>Funariidae</taxon>
        <taxon>Funariales</taxon>
        <taxon>Funariaceae</taxon>
        <taxon>Physcomitrium</taxon>
    </lineage>
</organism>
<evidence type="ECO:0000256" key="2">
    <source>
        <dbReference type="SAM" id="MobiDB-lite"/>
    </source>
</evidence>
<keyword evidence="4" id="KW-1185">Reference proteome</keyword>
<dbReference type="PANTHER" id="PTHR12300">
    <property type="entry name" value="HVA22-LIKE PROTEINS"/>
    <property type="match status" value="1"/>
</dbReference>
<dbReference type="InterPro" id="IPR004345">
    <property type="entry name" value="TB2_DP1_HVA22"/>
</dbReference>
<dbReference type="RefSeq" id="XP_024395593.1">
    <property type="nucleotide sequence ID" value="XM_024539825.2"/>
</dbReference>
<gene>
    <name evidence="3" type="primary">LOC112291879</name>
</gene>
<dbReference type="EnsemblPlants" id="Pp3c14_4540V3.2">
    <property type="protein sequence ID" value="Pp3c14_4540V3.2"/>
    <property type="gene ID" value="Pp3c14_4540"/>
</dbReference>
<dbReference type="InParanoid" id="A0A7I4AV14"/>
<dbReference type="Gramene" id="Pp3c14_4540V3.2">
    <property type="protein sequence ID" value="Pp3c14_4540V3.2"/>
    <property type="gene ID" value="Pp3c14_4540"/>
</dbReference>
<accession>A0A7I4AV14</accession>
<evidence type="ECO:0000313" key="3">
    <source>
        <dbReference type="EnsemblPlants" id="Pp3c14_4540V3.2"/>
    </source>
</evidence>
<evidence type="ECO:0000313" key="4">
    <source>
        <dbReference type="Proteomes" id="UP000006727"/>
    </source>
</evidence>
<dbReference type="FunCoup" id="A0A7I4AV14">
    <property type="interactions" value="2202"/>
</dbReference>